<feature type="domain" description="Glycosyltransferase RgtA/B/C/D-like" evidence="10">
    <location>
        <begin position="60"/>
        <end position="213"/>
    </location>
</feature>
<evidence type="ECO:0000256" key="8">
    <source>
        <dbReference type="SAM" id="MobiDB-lite"/>
    </source>
</evidence>
<comment type="subcellular location">
    <subcellularLocation>
        <location evidence="1">Cell membrane</location>
        <topology evidence="1">Multi-pass membrane protein</topology>
    </subcellularLocation>
</comment>
<keyword evidence="6 9" id="KW-1133">Transmembrane helix</keyword>
<dbReference type="GO" id="GO:0005886">
    <property type="term" value="C:plasma membrane"/>
    <property type="evidence" value="ECO:0007669"/>
    <property type="project" value="UniProtKB-SubCell"/>
</dbReference>
<feature type="compositionally biased region" description="Polar residues" evidence="8">
    <location>
        <begin position="500"/>
        <end position="510"/>
    </location>
</feature>
<dbReference type="HOGENOM" id="CLU_019200_0_2_9"/>
<keyword evidence="3 11" id="KW-0328">Glycosyltransferase</keyword>
<feature type="transmembrane region" description="Helical" evidence="9">
    <location>
        <begin position="158"/>
        <end position="191"/>
    </location>
</feature>
<evidence type="ECO:0000256" key="4">
    <source>
        <dbReference type="ARBA" id="ARBA00022679"/>
    </source>
</evidence>
<feature type="transmembrane region" description="Helical" evidence="9">
    <location>
        <begin position="339"/>
        <end position="358"/>
    </location>
</feature>
<evidence type="ECO:0000256" key="9">
    <source>
        <dbReference type="SAM" id="Phobius"/>
    </source>
</evidence>
<feature type="region of interest" description="Disordered" evidence="8">
    <location>
        <begin position="498"/>
        <end position="520"/>
    </location>
</feature>
<evidence type="ECO:0000256" key="1">
    <source>
        <dbReference type="ARBA" id="ARBA00004651"/>
    </source>
</evidence>
<dbReference type="GO" id="GO:0010041">
    <property type="term" value="P:response to iron(III) ion"/>
    <property type="evidence" value="ECO:0007669"/>
    <property type="project" value="TreeGrafter"/>
</dbReference>
<evidence type="ECO:0000256" key="5">
    <source>
        <dbReference type="ARBA" id="ARBA00022692"/>
    </source>
</evidence>
<feature type="transmembrane region" description="Helical" evidence="9">
    <location>
        <begin position="252"/>
        <end position="273"/>
    </location>
</feature>
<organism evidence="11 12">
    <name type="scientific">Selenomonas flueggei ATCC 43531</name>
    <dbReference type="NCBI Taxonomy" id="638302"/>
    <lineage>
        <taxon>Bacteria</taxon>
        <taxon>Bacillati</taxon>
        <taxon>Bacillota</taxon>
        <taxon>Negativicutes</taxon>
        <taxon>Selenomonadales</taxon>
        <taxon>Selenomonadaceae</taxon>
        <taxon>Selenomonas</taxon>
    </lineage>
</organism>
<dbReference type="Proteomes" id="UP000005309">
    <property type="component" value="Unassembled WGS sequence"/>
</dbReference>
<dbReference type="eggNOG" id="COG1807">
    <property type="taxonomic scope" value="Bacteria"/>
</dbReference>
<protein>
    <submittedName>
        <fullName evidence="11">Dolichyl-phosphate-mannose-protein mannosyltransferase</fullName>
        <ecNumber evidence="11">2.4.1.109</ecNumber>
    </submittedName>
</protein>
<dbReference type="EC" id="2.4.1.109" evidence="11"/>
<evidence type="ECO:0000313" key="11">
    <source>
        <dbReference type="EMBL" id="EEQ49080.1"/>
    </source>
</evidence>
<proteinExistence type="predicted"/>
<accession>C4V241</accession>
<dbReference type="GO" id="GO:0004169">
    <property type="term" value="F:dolichyl-phosphate-mannose-protein mannosyltransferase activity"/>
    <property type="evidence" value="ECO:0007669"/>
    <property type="project" value="UniProtKB-EC"/>
</dbReference>
<keyword evidence="2" id="KW-1003">Cell membrane</keyword>
<feature type="transmembrane region" description="Helical" evidence="9">
    <location>
        <begin position="135"/>
        <end position="152"/>
    </location>
</feature>
<feature type="transmembrane region" description="Helical" evidence="9">
    <location>
        <begin position="313"/>
        <end position="330"/>
    </location>
</feature>
<evidence type="ECO:0000259" key="10">
    <source>
        <dbReference type="Pfam" id="PF13231"/>
    </source>
</evidence>
<dbReference type="GO" id="GO:0009103">
    <property type="term" value="P:lipopolysaccharide biosynthetic process"/>
    <property type="evidence" value="ECO:0007669"/>
    <property type="project" value="UniProtKB-ARBA"/>
</dbReference>
<feature type="transmembrane region" description="Helical" evidence="9">
    <location>
        <begin position="203"/>
        <end position="223"/>
    </location>
</feature>
<evidence type="ECO:0000256" key="3">
    <source>
        <dbReference type="ARBA" id="ARBA00022676"/>
    </source>
</evidence>
<evidence type="ECO:0000256" key="7">
    <source>
        <dbReference type="ARBA" id="ARBA00023136"/>
    </source>
</evidence>
<name>C4V241_9FIRM</name>
<sequence>MAETKKHLGLLCVLCAIFFLGSSGLVITDQVESNYALTAKEMLASGDYFSPRIYGNYWYDKPVFFYWELIAAFSLFGTSDFAARFFPGLFASIGVLLTYAFGRQIYSARTGFFAAAILATSFAYWLVGRSVITDATLFVFLNGALVFFYLGYTRNRRFYYLAYVSAGLAVLTKGPVGIVLPGLVILAFLLMRRDLGELLQMKPLGILLFVLVSGIWYAGMYALHGMDFIVSFFGVHNLLRAAVAEHPAWDVWYFYPAIFLIGFFPWSFALVIPLAQRLRRGLGTLAPHTLFLLIWALTVNVFFQLMATKYATYTLPALMPIALLTARLLLSHMRLLHRTLSLAIVLCGLLTMLLHLPIDAADGRIAYALEVPGQTGYHTIDLFSGKWQADVLKQYVRRDDLIVSYGEYQTSVVYYTGHMVYDLIPASLYAKRTGTDINWQRKYVMPVLTFEQLPHDRDIYLLWDTRHDKELGEHLNLNEWQVLAEQKHVRIYRRAKDTSAAHSGNRQHNAAGSCRIPQII</sequence>
<gene>
    <name evidence="11" type="ORF">HMPREF0908_0585</name>
</gene>
<dbReference type="RefSeq" id="WP_006690848.1">
    <property type="nucleotide sequence ID" value="NZ_GG694007.1"/>
</dbReference>
<feature type="transmembrane region" description="Helical" evidence="9">
    <location>
        <begin position="89"/>
        <end position="106"/>
    </location>
</feature>
<feature type="transmembrane region" description="Helical" evidence="9">
    <location>
        <begin position="285"/>
        <end position="307"/>
    </location>
</feature>
<feature type="transmembrane region" description="Helical" evidence="9">
    <location>
        <begin position="112"/>
        <end position="128"/>
    </location>
</feature>
<dbReference type="EMBL" id="ACLA01000008">
    <property type="protein sequence ID" value="EEQ49080.1"/>
    <property type="molecule type" value="Genomic_DNA"/>
</dbReference>
<reference evidence="11 12" key="1">
    <citation type="submission" date="2009-04" db="EMBL/GenBank/DDBJ databases">
        <authorList>
            <person name="Qin X."/>
            <person name="Bachman B."/>
            <person name="Battles P."/>
            <person name="Bell A."/>
            <person name="Bess C."/>
            <person name="Bickham C."/>
            <person name="Chaboub L."/>
            <person name="Chen D."/>
            <person name="Coyle M."/>
            <person name="Deiros D.R."/>
            <person name="Dinh H."/>
            <person name="Forbes L."/>
            <person name="Fowler G."/>
            <person name="Francisco L."/>
            <person name="Fu Q."/>
            <person name="Gubbala S."/>
            <person name="Hale W."/>
            <person name="Han Y."/>
            <person name="Hemphill L."/>
            <person name="Highlander S.K."/>
            <person name="Hirani K."/>
            <person name="Hogues M."/>
            <person name="Jackson L."/>
            <person name="Jakkamsetti A."/>
            <person name="Javaid M."/>
            <person name="Jiang H."/>
            <person name="Korchina V."/>
            <person name="Kovar C."/>
            <person name="Lara F."/>
            <person name="Lee S."/>
            <person name="Mata R."/>
            <person name="Mathew T."/>
            <person name="Moen C."/>
            <person name="Morales K."/>
            <person name="Munidasa M."/>
            <person name="Nazareth L."/>
            <person name="Ngo R."/>
            <person name="Nguyen L."/>
            <person name="Okwuonu G."/>
            <person name="Ongeri F."/>
            <person name="Patil S."/>
            <person name="Petrosino J."/>
            <person name="Pham C."/>
            <person name="Pham P."/>
            <person name="Pu L.-L."/>
            <person name="Puazo M."/>
            <person name="Raj R."/>
            <person name="Reid J."/>
            <person name="Rouhana J."/>
            <person name="Saada N."/>
            <person name="Shang Y."/>
            <person name="Simmons D."/>
            <person name="Thornton R."/>
            <person name="Warren J."/>
            <person name="Weissenberger G."/>
            <person name="Zhang J."/>
            <person name="Zhang L."/>
            <person name="Zhou C."/>
            <person name="Zhu D."/>
            <person name="Muzny D."/>
            <person name="Worley K."/>
            <person name="Gibbs R."/>
        </authorList>
    </citation>
    <scope>NUCLEOTIDE SEQUENCE [LARGE SCALE GENOMIC DNA]</scope>
    <source>
        <strain evidence="11 12">ATCC 43531</strain>
    </source>
</reference>
<evidence type="ECO:0000313" key="12">
    <source>
        <dbReference type="Proteomes" id="UP000005309"/>
    </source>
</evidence>
<keyword evidence="12" id="KW-1185">Reference proteome</keyword>
<dbReference type="STRING" id="638302.HMPREF0908_0585"/>
<dbReference type="InterPro" id="IPR050297">
    <property type="entry name" value="LipidA_mod_glycosyltrf_83"/>
</dbReference>
<dbReference type="GO" id="GO:0016763">
    <property type="term" value="F:pentosyltransferase activity"/>
    <property type="evidence" value="ECO:0007669"/>
    <property type="project" value="TreeGrafter"/>
</dbReference>
<dbReference type="InterPro" id="IPR038731">
    <property type="entry name" value="RgtA/B/C-like"/>
</dbReference>
<comment type="caution">
    <text evidence="11">The sequence shown here is derived from an EMBL/GenBank/DDBJ whole genome shotgun (WGS) entry which is preliminary data.</text>
</comment>
<keyword evidence="7 9" id="KW-0472">Membrane</keyword>
<dbReference type="AlphaFoldDB" id="C4V241"/>
<dbReference type="Pfam" id="PF13231">
    <property type="entry name" value="PMT_2"/>
    <property type="match status" value="1"/>
</dbReference>
<keyword evidence="5 9" id="KW-0812">Transmembrane</keyword>
<evidence type="ECO:0000256" key="6">
    <source>
        <dbReference type="ARBA" id="ARBA00022989"/>
    </source>
</evidence>
<evidence type="ECO:0000256" key="2">
    <source>
        <dbReference type="ARBA" id="ARBA00022475"/>
    </source>
</evidence>
<feature type="transmembrane region" description="Helical" evidence="9">
    <location>
        <begin position="64"/>
        <end position="82"/>
    </location>
</feature>
<keyword evidence="4 11" id="KW-0808">Transferase</keyword>
<dbReference type="PANTHER" id="PTHR33908:SF3">
    <property type="entry name" value="UNDECAPRENYL PHOSPHATE-ALPHA-4-AMINO-4-DEOXY-L-ARABINOSE ARABINOSYL TRANSFERASE"/>
    <property type="match status" value="1"/>
</dbReference>
<dbReference type="PANTHER" id="PTHR33908">
    <property type="entry name" value="MANNOSYLTRANSFERASE YKCB-RELATED"/>
    <property type="match status" value="1"/>
</dbReference>